<name>A0ABY2XPN8_9GAMM</name>
<dbReference type="EMBL" id="VCQT01000022">
    <property type="protein sequence ID" value="TMW13658.1"/>
    <property type="molecule type" value="Genomic_DNA"/>
</dbReference>
<reference evidence="1 2" key="1">
    <citation type="submission" date="2019-05" db="EMBL/GenBank/DDBJ databases">
        <title>Genome of Alcanivorax gelatiniphagus, an oil degrading marine bacteria.</title>
        <authorList>
            <person name="Kwon K.K."/>
        </authorList>
    </citation>
    <scope>NUCLEOTIDE SEQUENCE [LARGE SCALE GENOMIC DNA]</scope>
    <source>
        <strain evidence="1 2">MEBiC 08158</strain>
    </source>
</reference>
<dbReference type="InterPro" id="IPR029044">
    <property type="entry name" value="Nucleotide-diphossugar_trans"/>
</dbReference>
<sequence length="583" mass="66089">MPFDVHDCLLPDGQLCAELDLYVRLRGQANYAFSERTLHLDVGGSARFNTYFGAFSLRKWQRHTDLKQLRLCLDMDGEALLRVWGVNDQGGEALVKEWRANGDSLADDGFVISEELATMDHASLYVEIVALTPTRVHTVSFATDQEVSRTVGLAIVITTFNRFEDIAVTARRLEHFLDQANRKGVRIKAFIINNGDAIDARETEHLEVIENRNLGGAGGFARGLSEVRALPGFTHCLFMDDDAACEVTALERAHAFLSYSRDASLSIAGAMLKKERMFVQHEAGAAFDGLVRPLNGGRDLRDYTQVLANEEPVHINYGAWWFFLFPTSKVRRFPFPFFVRGDDIEFSLSHDFRIITLNGVATWQEDFAAKSGPMVTYLSTRSTLVTALLHGGWGRVMLWFAASAMKSAFGLCYDRTMAQCQAATDVLAGPAFWAEHIDLSERRARLKANTRYEHPVSESAERFLDDFQFHAPEGRLARLFRMMTLNGHLLPAHLFKRMDTVSVDFALSPFTRVAFLRRAVLYKSGGRPIFLARHDKRYFFTVAWRAARLWLALLLQGPRLRRAYRRAHGDLTSEVFWKHQFGE</sequence>
<dbReference type="RefSeq" id="WP_138771699.1">
    <property type="nucleotide sequence ID" value="NZ_JBHSSX010000106.1"/>
</dbReference>
<dbReference type="Gene3D" id="3.90.550.60">
    <property type="match status" value="1"/>
</dbReference>
<protein>
    <submittedName>
        <fullName evidence="1">Glycosyltransferase family 2 protein</fullName>
    </submittedName>
</protein>
<accession>A0ABY2XPN8</accession>
<organism evidence="1 2">
    <name type="scientific">Alloalcanivorax gelatiniphagus</name>
    <dbReference type="NCBI Taxonomy" id="1194167"/>
    <lineage>
        <taxon>Bacteria</taxon>
        <taxon>Pseudomonadati</taxon>
        <taxon>Pseudomonadota</taxon>
        <taxon>Gammaproteobacteria</taxon>
        <taxon>Oceanospirillales</taxon>
        <taxon>Alcanivoracaceae</taxon>
        <taxon>Alloalcanivorax</taxon>
    </lineage>
</organism>
<keyword evidence="2" id="KW-1185">Reference proteome</keyword>
<evidence type="ECO:0000313" key="1">
    <source>
        <dbReference type="EMBL" id="TMW13658.1"/>
    </source>
</evidence>
<comment type="caution">
    <text evidence="1">The sequence shown here is derived from an EMBL/GenBank/DDBJ whole genome shotgun (WGS) entry which is preliminary data.</text>
</comment>
<proteinExistence type="predicted"/>
<dbReference type="SUPFAM" id="SSF53448">
    <property type="entry name" value="Nucleotide-diphospho-sugar transferases"/>
    <property type="match status" value="1"/>
</dbReference>
<evidence type="ECO:0000313" key="2">
    <source>
        <dbReference type="Proteomes" id="UP000739180"/>
    </source>
</evidence>
<dbReference type="Proteomes" id="UP000739180">
    <property type="component" value="Unassembled WGS sequence"/>
</dbReference>
<gene>
    <name evidence="1" type="ORF">FGS76_05875</name>
</gene>